<dbReference type="EMBL" id="CP026258">
    <property type="protein sequence ID" value="AWP15866.1"/>
    <property type="molecule type" value="Genomic_DNA"/>
</dbReference>
<feature type="disulfide bond" evidence="5">
    <location>
        <begin position="192"/>
        <end position="202"/>
    </location>
</feature>
<feature type="compositionally biased region" description="Basic and acidic residues" evidence="7">
    <location>
        <begin position="529"/>
        <end position="542"/>
    </location>
</feature>
<reference evidence="11 12" key="1">
    <citation type="submission" date="2017-12" db="EMBL/GenBank/DDBJ databases">
        <title>Integrating genomic resources of turbot (Scophthalmus maximus) in depth evaluation of genetic and physical mapping variation across individuals.</title>
        <authorList>
            <person name="Martinez P."/>
        </authorList>
    </citation>
    <scope>NUCLEOTIDE SEQUENCE [LARGE SCALE GENOMIC DNA]</scope>
</reference>
<feature type="region of interest" description="Disordered" evidence="7">
    <location>
        <begin position="309"/>
        <end position="375"/>
    </location>
</feature>
<dbReference type="GO" id="GO:0005615">
    <property type="term" value="C:extracellular space"/>
    <property type="evidence" value="ECO:0007669"/>
    <property type="project" value="TreeGrafter"/>
</dbReference>
<dbReference type="PROSITE" id="PS50262">
    <property type="entry name" value="G_PROTEIN_RECEP_F1_2"/>
    <property type="match status" value="1"/>
</dbReference>
<keyword evidence="12" id="KW-1185">Reference proteome</keyword>
<comment type="similarity">
    <text evidence="6">Belongs to the G-protein coupled receptor 1 family.</text>
</comment>
<dbReference type="PRINTS" id="PR00569">
    <property type="entry name" value="DOPAMINED4R"/>
</dbReference>
<evidence type="ECO:0000256" key="8">
    <source>
        <dbReference type="SAM" id="Phobius"/>
    </source>
</evidence>
<dbReference type="GO" id="GO:0005178">
    <property type="term" value="F:integrin binding"/>
    <property type="evidence" value="ECO:0007669"/>
    <property type="project" value="TreeGrafter"/>
</dbReference>
<protein>
    <submittedName>
        <fullName evidence="11">Putative disintegrin and metalloproteinase domain-containing protein 15-like</fullName>
    </submittedName>
</protein>
<feature type="domain" description="EGF-like" evidence="9">
    <location>
        <begin position="188"/>
        <end position="220"/>
    </location>
</feature>
<dbReference type="GO" id="GO:0005886">
    <property type="term" value="C:plasma membrane"/>
    <property type="evidence" value="ECO:0007669"/>
    <property type="project" value="InterPro"/>
</dbReference>
<feature type="region of interest" description="Disordered" evidence="7">
    <location>
        <begin position="509"/>
        <end position="571"/>
    </location>
</feature>
<dbReference type="GO" id="GO:0004930">
    <property type="term" value="F:G protein-coupled receptor activity"/>
    <property type="evidence" value="ECO:0007669"/>
    <property type="project" value="UniProtKB-KW"/>
</dbReference>
<feature type="transmembrane region" description="Helical" evidence="8">
    <location>
        <begin position="476"/>
        <end position="499"/>
    </location>
</feature>
<organism evidence="11 12">
    <name type="scientific">Scophthalmus maximus</name>
    <name type="common">Turbot</name>
    <name type="synonym">Psetta maxima</name>
    <dbReference type="NCBI Taxonomy" id="52904"/>
    <lineage>
        <taxon>Eukaryota</taxon>
        <taxon>Metazoa</taxon>
        <taxon>Chordata</taxon>
        <taxon>Craniata</taxon>
        <taxon>Vertebrata</taxon>
        <taxon>Euteleostomi</taxon>
        <taxon>Actinopterygii</taxon>
        <taxon>Neopterygii</taxon>
        <taxon>Teleostei</taxon>
        <taxon>Neoteleostei</taxon>
        <taxon>Acanthomorphata</taxon>
        <taxon>Carangaria</taxon>
        <taxon>Pleuronectiformes</taxon>
        <taxon>Pleuronectoidei</taxon>
        <taxon>Scophthalmidae</taxon>
        <taxon>Scophthalmus</taxon>
    </lineage>
</organism>
<dbReference type="SMART" id="SM01381">
    <property type="entry name" value="7TM_GPCR_Srsx"/>
    <property type="match status" value="1"/>
</dbReference>
<evidence type="ECO:0000256" key="5">
    <source>
        <dbReference type="PROSITE-ProRule" id="PRU00076"/>
    </source>
</evidence>
<keyword evidence="6" id="KW-0807">Transducer</keyword>
<comment type="caution">
    <text evidence="5">Lacks conserved residue(s) required for the propagation of feature annotation.</text>
</comment>
<keyword evidence="5" id="KW-1015">Disulfide bond</keyword>
<evidence type="ECO:0000256" key="6">
    <source>
        <dbReference type="RuleBase" id="RU000688"/>
    </source>
</evidence>
<gene>
    <name evidence="11" type="ORF">SMAX5B_021726</name>
</gene>
<dbReference type="InterPro" id="IPR017452">
    <property type="entry name" value="GPCR_Rhodpsn_7TM"/>
</dbReference>
<dbReference type="SMART" id="SM00608">
    <property type="entry name" value="ACR"/>
    <property type="match status" value="1"/>
</dbReference>
<keyword evidence="11" id="KW-0401">Integrin</keyword>
<dbReference type="GO" id="GO:0045087">
    <property type="term" value="P:innate immune response"/>
    <property type="evidence" value="ECO:0007669"/>
    <property type="project" value="TreeGrafter"/>
</dbReference>
<name>A0A2U9CJH8_SCOMX</name>
<dbReference type="SUPFAM" id="SSF81321">
    <property type="entry name" value="Family A G protein-coupled receptor-like"/>
    <property type="match status" value="1"/>
</dbReference>
<feature type="transmembrane region" description="Helical" evidence="8">
    <location>
        <begin position="646"/>
        <end position="669"/>
    </location>
</feature>
<feature type="transmembrane region" description="Helical" evidence="8">
    <location>
        <begin position="437"/>
        <end position="456"/>
    </location>
</feature>
<sequence>MESVVTTLRAAGSVCREPIGECDLPEFCTGSSPHCPPNVFLQNGEPCEDGATYCYGGVCASMNTQCQMMWGPNATSAPPICFSSVNKQGNKYGNCGQLINGSYVPCGTSDVHCGRIQCRGGGERPLLGSNAEILTTTVRLNHSDLVCRGTFFHLGDDVSDPATVAPGTACGPGQACLNQKCQDVSAFGVDDCRRKCSGHGVCNSNQNCHCDAGRAPPDCRFSGHGGSVDSGPATAAPESDPVRVAMLVIFLFVLPLVLFFLALRLPRVRRRLFCLGSNSPFQKARQHNRTPAMDRVDDRNGEQVRPLRYHLNPPADIPLTPPHKEVTTATSPTLSPPHKEVHDRPAPPNKPLPPDPALNSLPQRPAPPTSPLPPDPPSCQFLGVWTLTTNICDALMTMDVMLCTASILNLCAISVDRYIAVVVPLQYNRNQFSVRQLALITATWVLSLGVASPVIFGLNQVPVRDPSVCKLENDRFVVYSSVCSFFVPCPVMLLLYYLMFRGLRRWSGRSRSQVGRPGPALSLRLSSPLERDETTKTRKDEVVYTMPTDLSPSHGGTVVAKSDPRTDSVSYGEVTDWGEGLSREMKDSAAAKRRRRNSKSSRVSGRERKAMKVLPVVVGVFLACWTPFFIVHVTKVLCQSCDISPALISVVTWLGYVNSAVNPVIYTAFNTEFRNVFHKLIWCGT</sequence>
<feature type="domain" description="G-protein coupled receptors family 1 profile" evidence="10">
    <location>
        <begin position="385"/>
        <end position="666"/>
    </location>
</feature>
<dbReference type="Pfam" id="PF08516">
    <property type="entry name" value="ADAM_CR"/>
    <property type="match status" value="1"/>
</dbReference>
<dbReference type="InterPro" id="IPR002185">
    <property type="entry name" value="Dopamine_D4_rcpt"/>
</dbReference>
<dbReference type="InterPro" id="IPR006586">
    <property type="entry name" value="ADAM_Cys-rich"/>
</dbReference>
<dbReference type="SMART" id="SM00050">
    <property type="entry name" value="DISIN"/>
    <property type="match status" value="1"/>
</dbReference>
<dbReference type="GO" id="GO:0007229">
    <property type="term" value="P:integrin-mediated signaling pathway"/>
    <property type="evidence" value="ECO:0007669"/>
    <property type="project" value="UniProtKB-KW"/>
</dbReference>
<evidence type="ECO:0000259" key="9">
    <source>
        <dbReference type="PROSITE" id="PS50026"/>
    </source>
</evidence>
<feature type="compositionally biased region" description="Pro residues" evidence="7">
    <location>
        <begin position="364"/>
        <end position="375"/>
    </location>
</feature>
<dbReference type="GO" id="GO:0045202">
    <property type="term" value="C:synapse"/>
    <property type="evidence" value="ECO:0007669"/>
    <property type="project" value="GOC"/>
</dbReference>
<keyword evidence="6" id="KW-0297">G-protein coupled receptor</keyword>
<comment type="subcellular location">
    <subcellularLocation>
        <location evidence="1">Membrane</location>
    </subcellularLocation>
</comment>
<dbReference type="AlphaFoldDB" id="A0A2U9CJH8"/>
<evidence type="ECO:0000259" key="10">
    <source>
        <dbReference type="PROSITE" id="PS50262"/>
    </source>
</evidence>
<feature type="disulfide bond" evidence="5">
    <location>
        <begin position="210"/>
        <end position="219"/>
    </location>
</feature>
<dbReference type="Gene3D" id="1.20.1070.10">
    <property type="entry name" value="Rhodopsin 7-helix transmembrane proteins"/>
    <property type="match status" value="2"/>
</dbReference>
<dbReference type="GO" id="GO:0004952">
    <property type="term" value="F:dopamine neurotransmitter receptor activity"/>
    <property type="evidence" value="ECO:0007669"/>
    <property type="project" value="InterPro"/>
</dbReference>
<keyword evidence="5" id="KW-0245">EGF-like domain</keyword>
<proteinExistence type="inferred from homology"/>
<dbReference type="Proteomes" id="UP000246464">
    <property type="component" value="Chromosome 16"/>
</dbReference>
<evidence type="ECO:0000256" key="7">
    <source>
        <dbReference type="SAM" id="MobiDB-lite"/>
    </source>
</evidence>
<feature type="compositionally biased region" description="Pro residues" evidence="7">
    <location>
        <begin position="346"/>
        <end position="356"/>
    </location>
</feature>
<feature type="transmembrane region" description="Helical" evidence="8">
    <location>
        <begin position="244"/>
        <end position="263"/>
    </location>
</feature>
<dbReference type="SUPFAM" id="SSF57552">
    <property type="entry name" value="Blood coagulation inhibitor (disintegrin)"/>
    <property type="match status" value="1"/>
</dbReference>
<evidence type="ECO:0000313" key="11">
    <source>
        <dbReference type="EMBL" id="AWP15866.1"/>
    </source>
</evidence>
<evidence type="ECO:0000256" key="4">
    <source>
        <dbReference type="ARBA" id="ARBA00023136"/>
    </source>
</evidence>
<dbReference type="PRINTS" id="PR00237">
    <property type="entry name" value="GPCRRHODOPSN"/>
</dbReference>
<dbReference type="PANTHER" id="PTHR11905:SF130">
    <property type="entry name" value="DISINTEGRIN AND METALLOPROTEINASE DOMAIN-CONTAINING PROTEIN 15"/>
    <property type="match status" value="1"/>
</dbReference>
<dbReference type="PROSITE" id="PS50026">
    <property type="entry name" value="EGF_3"/>
    <property type="match status" value="1"/>
</dbReference>
<dbReference type="Gene3D" id="4.10.70.10">
    <property type="entry name" value="Disintegrin domain"/>
    <property type="match status" value="1"/>
</dbReference>
<dbReference type="PANTHER" id="PTHR11905">
    <property type="entry name" value="ADAM A DISINTEGRIN AND METALLOPROTEASE DOMAIN"/>
    <property type="match status" value="1"/>
</dbReference>
<keyword evidence="6" id="KW-0675">Receptor</keyword>
<dbReference type="Pfam" id="PF00001">
    <property type="entry name" value="7tm_1"/>
    <property type="match status" value="1"/>
</dbReference>
<evidence type="ECO:0000256" key="2">
    <source>
        <dbReference type="ARBA" id="ARBA00022692"/>
    </source>
</evidence>
<dbReference type="STRING" id="52904.ENSSMAP00000030173"/>
<dbReference type="GO" id="GO:0007195">
    <property type="term" value="P:adenylate cyclase-inhibiting dopamine receptor signaling pathway"/>
    <property type="evidence" value="ECO:0007669"/>
    <property type="project" value="InterPro"/>
</dbReference>
<dbReference type="InterPro" id="IPR001762">
    <property type="entry name" value="Disintegrin_dom"/>
</dbReference>
<evidence type="ECO:0000256" key="1">
    <source>
        <dbReference type="ARBA" id="ARBA00004370"/>
    </source>
</evidence>
<evidence type="ECO:0000256" key="3">
    <source>
        <dbReference type="ARBA" id="ARBA00022989"/>
    </source>
</evidence>
<keyword evidence="3 8" id="KW-1133">Transmembrane helix</keyword>
<accession>A0A2U9CJH8</accession>
<evidence type="ECO:0000313" key="12">
    <source>
        <dbReference type="Proteomes" id="UP000246464"/>
    </source>
</evidence>
<dbReference type="PROSITE" id="PS00237">
    <property type="entry name" value="G_PROTEIN_RECEP_F1_1"/>
    <property type="match status" value="1"/>
</dbReference>
<keyword evidence="4 8" id="KW-0472">Membrane</keyword>
<dbReference type="InterPro" id="IPR000742">
    <property type="entry name" value="EGF"/>
</dbReference>
<dbReference type="InterPro" id="IPR000276">
    <property type="entry name" value="GPCR_Rhodpsn"/>
</dbReference>
<feature type="transmembrane region" description="Helical" evidence="8">
    <location>
        <begin position="613"/>
        <end position="634"/>
    </location>
</feature>
<keyword evidence="2 6" id="KW-0812">Transmembrane</keyword>
<dbReference type="InterPro" id="IPR036436">
    <property type="entry name" value="Disintegrin_dom_sf"/>
</dbReference>